<evidence type="ECO:0000313" key="4">
    <source>
        <dbReference type="Proteomes" id="UP001148786"/>
    </source>
</evidence>
<protein>
    <submittedName>
        <fullName evidence="3">Uncharacterized protein</fullName>
    </submittedName>
</protein>
<evidence type="ECO:0000313" key="3">
    <source>
        <dbReference type="EMBL" id="KAJ3495413.1"/>
    </source>
</evidence>
<sequence>MLFLRFLHTMVLLFLVHETTSAPISIKYVDPRISLRPHLKSILEGVKEEANDQIAKMQHVLRFPLNVDHKKILTTAFGPKYNLEEIRKNVNTVHHGILIAQDLFRRMPKPNTLARTMISEYDDSDRWVQFSTKFYAHTMTVRQQAGTLIHEASHQLFRAVDKWTREGKPRPMTTTEAKNATRFYCGYYHADFEHLKATVSEKMDRNADSYKIFGHLAKYGFDVSYANDFPHEWLEPPIVSVQKPRTIPRPLGPRVRDRGPKTTNKAIGKPLSGRPSQKS</sequence>
<feature type="chain" id="PRO_5040961368" evidence="2">
    <location>
        <begin position="22"/>
        <end position="279"/>
    </location>
</feature>
<comment type="caution">
    <text evidence="3">The sequence shown here is derived from an EMBL/GenBank/DDBJ whole genome shotgun (WGS) entry which is preliminary data.</text>
</comment>
<dbReference type="Gene3D" id="3.40.390.10">
    <property type="entry name" value="Collagenase (Catalytic Domain)"/>
    <property type="match status" value="1"/>
</dbReference>
<name>A0A9W8JYB2_9AGAR</name>
<dbReference type="AlphaFoldDB" id="A0A9W8JYB2"/>
<evidence type="ECO:0000256" key="1">
    <source>
        <dbReference type="SAM" id="MobiDB-lite"/>
    </source>
</evidence>
<dbReference type="InterPro" id="IPR024079">
    <property type="entry name" value="MetalloPept_cat_dom_sf"/>
</dbReference>
<proteinExistence type="predicted"/>
<accession>A0A9W8JYB2</accession>
<gene>
    <name evidence="3" type="ORF">NLJ89_g10629</name>
</gene>
<keyword evidence="4" id="KW-1185">Reference proteome</keyword>
<dbReference type="Proteomes" id="UP001148786">
    <property type="component" value="Unassembled WGS sequence"/>
</dbReference>
<feature type="region of interest" description="Disordered" evidence="1">
    <location>
        <begin position="243"/>
        <end position="279"/>
    </location>
</feature>
<dbReference type="EMBL" id="JANKHO010002031">
    <property type="protein sequence ID" value="KAJ3495413.1"/>
    <property type="molecule type" value="Genomic_DNA"/>
</dbReference>
<organism evidence="3 4">
    <name type="scientific">Agrocybe chaxingu</name>
    <dbReference type="NCBI Taxonomy" id="84603"/>
    <lineage>
        <taxon>Eukaryota</taxon>
        <taxon>Fungi</taxon>
        <taxon>Dikarya</taxon>
        <taxon>Basidiomycota</taxon>
        <taxon>Agaricomycotina</taxon>
        <taxon>Agaricomycetes</taxon>
        <taxon>Agaricomycetidae</taxon>
        <taxon>Agaricales</taxon>
        <taxon>Agaricineae</taxon>
        <taxon>Strophariaceae</taxon>
        <taxon>Agrocybe</taxon>
    </lineage>
</organism>
<dbReference type="OrthoDB" id="3067737at2759"/>
<dbReference type="GO" id="GO:0008237">
    <property type="term" value="F:metallopeptidase activity"/>
    <property type="evidence" value="ECO:0007669"/>
    <property type="project" value="InterPro"/>
</dbReference>
<keyword evidence="2" id="KW-0732">Signal</keyword>
<evidence type="ECO:0000256" key="2">
    <source>
        <dbReference type="SAM" id="SignalP"/>
    </source>
</evidence>
<feature type="signal peptide" evidence="2">
    <location>
        <begin position="1"/>
        <end position="21"/>
    </location>
</feature>
<reference evidence="3" key="1">
    <citation type="submission" date="2022-07" db="EMBL/GenBank/DDBJ databases">
        <title>Genome Sequence of Agrocybe chaxingu.</title>
        <authorList>
            <person name="Buettner E."/>
        </authorList>
    </citation>
    <scope>NUCLEOTIDE SEQUENCE</scope>
    <source>
        <strain evidence="3">MP-N11</strain>
    </source>
</reference>